<evidence type="ECO:0000256" key="2">
    <source>
        <dbReference type="ARBA" id="ARBA00022980"/>
    </source>
</evidence>
<dbReference type="InterPro" id="IPR036919">
    <property type="entry name" value="Ribo_uL30_ferredoxin-like_sf"/>
</dbReference>
<dbReference type="AlphaFoldDB" id="A0A7C4FIG7"/>
<dbReference type="NCBIfam" id="TIGR01309">
    <property type="entry name" value="uL30_arch"/>
    <property type="match status" value="1"/>
</dbReference>
<dbReference type="SUPFAM" id="SSF55129">
    <property type="entry name" value="Ribosomal protein L30p/L7e"/>
    <property type="match status" value="1"/>
</dbReference>
<gene>
    <name evidence="4" type="primary">rpl30</name>
    <name evidence="6" type="ORF">ENV14_08415</name>
</gene>
<dbReference type="PANTHER" id="PTHR11524">
    <property type="entry name" value="60S RIBOSOMAL PROTEIN L7"/>
    <property type="match status" value="1"/>
</dbReference>
<comment type="subunit">
    <text evidence="4">Part of the 50S ribosomal subunit.</text>
</comment>
<reference evidence="6" key="1">
    <citation type="journal article" date="2020" name="mSystems">
        <title>Genome- and Community-Level Interaction Insights into Carbon Utilization and Element Cycling Functions of Hydrothermarchaeota in Hydrothermal Sediment.</title>
        <authorList>
            <person name="Zhou Z."/>
            <person name="Liu Y."/>
            <person name="Xu W."/>
            <person name="Pan J."/>
            <person name="Luo Z.H."/>
            <person name="Li M."/>
        </authorList>
    </citation>
    <scope>NUCLEOTIDE SEQUENCE [LARGE SCALE GENOMIC DNA]</scope>
    <source>
        <strain evidence="6">SpSt-732</strain>
    </source>
</reference>
<feature type="domain" description="Large ribosomal subunit protein uL30-like ferredoxin-like fold" evidence="5">
    <location>
        <begin position="10"/>
        <end position="60"/>
    </location>
</feature>
<dbReference type="GO" id="GO:0003723">
    <property type="term" value="F:RNA binding"/>
    <property type="evidence" value="ECO:0007669"/>
    <property type="project" value="TreeGrafter"/>
</dbReference>
<keyword evidence="3 4" id="KW-0687">Ribonucleoprotein</keyword>
<organism evidence="6">
    <name type="scientific">Ignisphaera aggregans</name>
    <dbReference type="NCBI Taxonomy" id="334771"/>
    <lineage>
        <taxon>Archaea</taxon>
        <taxon>Thermoproteota</taxon>
        <taxon>Thermoprotei</taxon>
        <taxon>Desulfurococcales</taxon>
        <taxon>Desulfurococcaceae</taxon>
        <taxon>Ignisphaera</taxon>
    </lineage>
</organism>
<dbReference type="CDD" id="cd01657">
    <property type="entry name" value="Ribosomal_L7_archeal_euk"/>
    <property type="match status" value="1"/>
</dbReference>
<dbReference type="PANTHER" id="PTHR11524:SF16">
    <property type="entry name" value="LARGE RIBOSOMAL SUBUNIT PROTEIN UL30"/>
    <property type="match status" value="1"/>
</dbReference>
<dbReference type="NCBIfam" id="NF004711">
    <property type="entry name" value="PRK06049.1"/>
    <property type="match status" value="1"/>
</dbReference>
<dbReference type="GO" id="GO:0022625">
    <property type="term" value="C:cytosolic large ribosomal subunit"/>
    <property type="evidence" value="ECO:0007669"/>
    <property type="project" value="UniProtKB-UniRule"/>
</dbReference>
<protein>
    <recommendedName>
        <fullName evidence="4">Large ribosomal subunit protein uL30</fullName>
    </recommendedName>
</protein>
<dbReference type="InterPro" id="IPR016082">
    <property type="entry name" value="Ribosomal_uL30_ferredoxin-like"/>
</dbReference>
<comment type="similarity">
    <text evidence="1 4">Belongs to the universal ribosomal protein uL30 family.</text>
</comment>
<dbReference type="InterPro" id="IPR039699">
    <property type="entry name" value="Ribosomal_uL30"/>
</dbReference>
<dbReference type="GO" id="GO:0000463">
    <property type="term" value="P:maturation of LSU-rRNA from tricistronic rRNA transcript (SSU-rRNA, 5.8S rRNA, LSU-rRNA)"/>
    <property type="evidence" value="ECO:0007669"/>
    <property type="project" value="TreeGrafter"/>
</dbReference>
<evidence type="ECO:0000256" key="4">
    <source>
        <dbReference type="HAMAP-Rule" id="MF_01371"/>
    </source>
</evidence>
<evidence type="ECO:0000256" key="3">
    <source>
        <dbReference type="ARBA" id="ARBA00023274"/>
    </source>
</evidence>
<proteinExistence type="inferred from homology"/>
<evidence type="ECO:0000259" key="5">
    <source>
        <dbReference type="Pfam" id="PF00327"/>
    </source>
</evidence>
<keyword evidence="2 4" id="KW-0689">Ribosomal protein</keyword>
<dbReference type="InterPro" id="IPR035808">
    <property type="entry name" value="Ribosomal_uL30_euk_arc"/>
</dbReference>
<sequence>MGVEAQVPVYVIIRLRGVVGVPQDVEYTLRLLRLVKKYHCVIYPATPVIKGMLEKVKDWITWGEIDYETLVQLLKSRGRVSGGKSLTDDYIKRVLGLESIEVLAKSIIEGKVLFHKLEEFGIKPVFRLHPPKKGFKGSIKKPYKDGGELGYRGMDVNDLLKRMM</sequence>
<name>A0A7C4FIG7_9CREN</name>
<dbReference type="Gene3D" id="3.30.1390.20">
    <property type="entry name" value="Ribosomal protein L30, ferredoxin-like fold domain"/>
    <property type="match status" value="1"/>
</dbReference>
<evidence type="ECO:0000313" key="6">
    <source>
        <dbReference type="EMBL" id="HGI88390.1"/>
    </source>
</evidence>
<accession>A0A7C4FIG7</accession>
<dbReference type="InterPro" id="IPR005997">
    <property type="entry name" value="Ribosomal_uL30_arc"/>
</dbReference>
<dbReference type="GO" id="GO:0006412">
    <property type="term" value="P:translation"/>
    <property type="evidence" value="ECO:0007669"/>
    <property type="project" value="UniProtKB-UniRule"/>
</dbReference>
<dbReference type="GO" id="GO:0003735">
    <property type="term" value="F:structural constituent of ribosome"/>
    <property type="evidence" value="ECO:0007669"/>
    <property type="project" value="UniProtKB-UniRule"/>
</dbReference>
<dbReference type="EMBL" id="DTFF01000070">
    <property type="protein sequence ID" value="HGI88390.1"/>
    <property type="molecule type" value="Genomic_DNA"/>
</dbReference>
<evidence type="ECO:0000256" key="1">
    <source>
        <dbReference type="ARBA" id="ARBA00007594"/>
    </source>
</evidence>
<dbReference type="HAMAP" id="MF_01371_A">
    <property type="entry name" value="Ribosomal_uL30_A"/>
    <property type="match status" value="1"/>
</dbReference>
<dbReference type="Pfam" id="PF00327">
    <property type="entry name" value="Ribosomal_L30"/>
    <property type="match status" value="1"/>
</dbReference>
<comment type="caution">
    <text evidence="6">The sequence shown here is derived from an EMBL/GenBank/DDBJ whole genome shotgun (WGS) entry which is preliminary data.</text>
</comment>
<dbReference type="Gene3D" id="1.10.15.30">
    <property type="match status" value="1"/>
</dbReference>